<keyword evidence="2" id="KW-1185">Reference proteome</keyword>
<evidence type="ECO:0000313" key="1">
    <source>
        <dbReference type="EMBL" id="KAK2140566.1"/>
    </source>
</evidence>
<dbReference type="AlphaFoldDB" id="A0AAD9IT99"/>
<name>A0AAD9IT99_9ANNE</name>
<dbReference type="EMBL" id="JAODUP010001310">
    <property type="protein sequence ID" value="KAK2140566.1"/>
    <property type="molecule type" value="Genomic_DNA"/>
</dbReference>
<dbReference type="Proteomes" id="UP001208570">
    <property type="component" value="Unassembled WGS sequence"/>
</dbReference>
<accession>A0AAD9IT99</accession>
<proteinExistence type="predicted"/>
<protein>
    <submittedName>
        <fullName evidence="1">Uncharacterized protein</fullName>
    </submittedName>
</protein>
<gene>
    <name evidence="1" type="ORF">LSH36_1310g00000</name>
</gene>
<evidence type="ECO:0000313" key="2">
    <source>
        <dbReference type="Proteomes" id="UP001208570"/>
    </source>
</evidence>
<organism evidence="1 2">
    <name type="scientific">Paralvinella palmiformis</name>
    <dbReference type="NCBI Taxonomy" id="53620"/>
    <lineage>
        <taxon>Eukaryota</taxon>
        <taxon>Metazoa</taxon>
        <taxon>Spiralia</taxon>
        <taxon>Lophotrochozoa</taxon>
        <taxon>Annelida</taxon>
        <taxon>Polychaeta</taxon>
        <taxon>Sedentaria</taxon>
        <taxon>Canalipalpata</taxon>
        <taxon>Terebellida</taxon>
        <taxon>Terebelliformia</taxon>
        <taxon>Alvinellidae</taxon>
        <taxon>Paralvinella</taxon>
    </lineage>
</organism>
<reference evidence="1" key="1">
    <citation type="journal article" date="2023" name="Mol. Biol. Evol.">
        <title>Third-Generation Sequencing Reveals the Adaptive Role of the Epigenome in Three Deep-Sea Polychaetes.</title>
        <authorList>
            <person name="Perez M."/>
            <person name="Aroh O."/>
            <person name="Sun Y."/>
            <person name="Lan Y."/>
            <person name="Juniper S.K."/>
            <person name="Young C.R."/>
            <person name="Angers B."/>
            <person name="Qian P.Y."/>
        </authorList>
    </citation>
    <scope>NUCLEOTIDE SEQUENCE</scope>
    <source>
        <strain evidence="1">P08H-3</strain>
    </source>
</reference>
<sequence length="107" mass="12452">MIKNCINKVDLKIAHMGVVQERQCEYALGMGPETHYKHVAAGYVYFDHAMIEERRKSIQKKRCGQSSYKLWKEEWLLRLQALRFDGIRMATDKTDCPKLAASFRTGN</sequence>
<comment type="caution">
    <text evidence="1">The sequence shown here is derived from an EMBL/GenBank/DDBJ whole genome shotgun (WGS) entry which is preliminary data.</text>
</comment>